<feature type="domain" description="ABC transporter" evidence="5">
    <location>
        <begin position="6"/>
        <end position="248"/>
    </location>
</feature>
<keyword evidence="2" id="KW-0547">Nucleotide-binding</keyword>
<evidence type="ECO:0000313" key="7">
    <source>
        <dbReference type="Proteomes" id="UP000664218"/>
    </source>
</evidence>
<dbReference type="GO" id="GO:0016887">
    <property type="term" value="F:ATP hydrolysis activity"/>
    <property type="evidence" value="ECO:0007669"/>
    <property type="project" value="InterPro"/>
</dbReference>
<evidence type="ECO:0000256" key="1">
    <source>
        <dbReference type="ARBA" id="ARBA00022448"/>
    </source>
</evidence>
<dbReference type="SUPFAM" id="SSF52540">
    <property type="entry name" value="P-loop containing nucleoside triphosphate hydrolases"/>
    <property type="match status" value="1"/>
</dbReference>
<reference evidence="6" key="1">
    <citation type="submission" date="2021-03" db="EMBL/GenBank/DDBJ databases">
        <title>Proteiniclasticum marinus sp. nov., isolated from tidal flat sediment.</title>
        <authorList>
            <person name="Namirimu T."/>
            <person name="Yang J.-A."/>
            <person name="Yang S.-H."/>
            <person name="Kim Y.-J."/>
            <person name="Kwon K.K."/>
        </authorList>
    </citation>
    <scope>NUCLEOTIDE SEQUENCE</scope>
    <source>
        <strain evidence="6">SCR006</strain>
    </source>
</reference>
<dbReference type="InterPro" id="IPR050319">
    <property type="entry name" value="ABC_transp_ATP-bind"/>
</dbReference>
<evidence type="ECO:0000256" key="4">
    <source>
        <dbReference type="SAM" id="MobiDB-lite"/>
    </source>
</evidence>
<gene>
    <name evidence="6" type="ORF">J3A84_10535</name>
</gene>
<name>A0A939KJS3_9CLOT</name>
<evidence type="ECO:0000256" key="3">
    <source>
        <dbReference type="ARBA" id="ARBA00022840"/>
    </source>
</evidence>
<dbReference type="EMBL" id="JAFNJU010000007">
    <property type="protein sequence ID" value="MBO1265468.1"/>
    <property type="molecule type" value="Genomic_DNA"/>
</dbReference>
<comment type="caution">
    <text evidence="6">The sequence shown here is derived from an EMBL/GenBank/DDBJ whole genome shotgun (WGS) entry which is preliminary data.</text>
</comment>
<dbReference type="InterPro" id="IPR003439">
    <property type="entry name" value="ABC_transporter-like_ATP-bd"/>
</dbReference>
<keyword evidence="1" id="KW-0813">Transport</keyword>
<dbReference type="GO" id="GO:0005524">
    <property type="term" value="F:ATP binding"/>
    <property type="evidence" value="ECO:0007669"/>
    <property type="project" value="UniProtKB-KW"/>
</dbReference>
<dbReference type="InterPro" id="IPR027417">
    <property type="entry name" value="P-loop_NTPase"/>
</dbReference>
<evidence type="ECO:0000259" key="5">
    <source>
        <dbReference type="PROSITE" id="PS50893"/>
    </source>
</evidence>
<dbReference type="PROSITE" id="PS00211">
    <property type="entry name" value="ABC_TRANSPORTER_1"/>
    <property type="match status" value="1"/>
</dbReference>
<dbReference type="Gene3D" id="3.40.50.300">
    <property type="entry name" value="P-loop containing nucleotide triphosphate hydrolases"/>
    <property type="match status" value="1"/>
</dbReference>
<dbReference type="GO" id="GO:0055085">
    <property type="term" value="P:transmembrane transport"/>
    <property type="evidence" value="ECO:0007669"/>
    <property type="project" value="UniProtKB-ARBA"/>
</dbReference>
<keyword evidence="7" id="KW-1185">Reference proteome</keyword>
<dbReference type="SMART" id="SM00382">
    <property type="entry name" value="AAA"/>
    <property type="match status" value="1"/>
</dbReference>
<dbReference type="CDD" id="cd03257">
    <property type="entry name" value="ABC_NikE_OppD_transporters"/>
    <property type="match status" value="1"/>
</dbReference>
<dbReference type="AlphaFoldDB" id="A0A939KJS3"/>
<organism evidence="6 7">
    <name type="scientific">Proteiniclasticum aestuarii</name>
    <dbReference type="NCBI Taxonomy" id="2817862"/>
    <lineage>
        <taxon>Bacteria</taxon>
        <taxon>Bacillati</taxon>
        <taxon>Bacillota</taxon>
        <taxon>Clostridia</taxon>
        <taxon>Eubacteriales</taxon>
        <taxon>Clostridiaceae</taxon>
        <taxon>Proteiniclasticum</taxon>
    </lineage>
</organism>
<evidence type="ECO:0000313" key="6">
    <source>
        <dbReference type="EMBL" id="MBO1265468.1"/>
    </source>
</evidence>
<dbReference type="Pfam" id="PF00005">
    <property type="entry name" value="ABC_tran"/>
    <property type="match status" value="1"/>
</dbReference>
<dbReference type="InterPro" id="IPR017871">
    <property type="entry name" value="ABC_transporter-like_CS"/>
</dbReference>
<keyword evidence="3 6" id="KW-0067">ATP-binding</keyword>
<dbReference type="Proteomes" id="UP000664218">
    <property type="component" value="Unassembled WGS sequence"/>
</dbReference>
<evidence type="ECO:0000256" key="2">
    <source>
        <dbReference type="ARBA" id="ARBA00022741"/>
    </source>
</evidence>
<accession>A0A939KJS3</accession>
<sequence length="250" mass="28152">MDKIILKLTDVDYYYPLQGLETFHALKKISLWVEEGEILGLVGESGSGKSTLAKVMLGISGKIRGEIRYKGINIHGRSWRRMKVKPIQMVLQDSKSSLNPKMTLFQSMEEPLVLSGMKEKDEREKRVREICHQVGLDLSTAGKFPGACSGGQRQRASIGRALVLSPELLILDEAVSSLDVSIQGQIVNLLKDISEKMNTTIVFISHNERLVDHFCTRILRMEKGRLLDKNQDMHPIHKKEKEPLSSSKSI</sequence>
<dbReference type="InterPro" id="IPR003593">
    <property type="entry name" value="AAA+_ATPase"/>
</dbReference>
<dbReference type="PROSITE" id="PS50893">
    <property type="entry name" value="ABC_TRANSPORTER_2"/>
    <property type="match status" value="1"/>
</dbReference>
<feature type="region of interest" description="Disordered" evidence="4">
    <location>
        <begin position="230"/>
        <end position="250"/>
    </location>
</feature>
<protein>
    <submittedName>
        <fullName evidence="6">ABC transporter ATP-binding protein</fullName>
    </submittedName>
</protein>
<feature type="compositionally biased region" description="Basic and acidic residues" evidence="4">
    <location>
        <begin position="230"/>
        <end position="243"/>
    </location>
</feature>
<dbReference type="PANTHER" id="PTHR43776">
    <property type="entry name" value="TRANSPORT ATP-BINDING PROTEIN"/>
    <property type="match status" value="1"/>
</dbReference>
<dbReference type="RefSeq" id="WP_207599985.1">
    <property type="nucleotide sequence ID" value="NZ_JAFNJU010000007.1"/>
</dbReference>
<proteinExistence type="predicted"/>
<dbReference type="PANTHER" id="PTHR43776:SF8">
    <property type="entry name" value="ABC TRANSPORTER, ATP-BINDING PROTEIN"/>
    <property type="match status" value="1"/>
</dbReference>